<dbReference type="PANTHER" id="PTHR30576">
    <property type="entry name" value="COLANIC BIOSYNTHESIS UDP-GLUCOSE LIPID CARRIER TRANSFERASE"/>
    <property type="match status" value="1"/>
</dbReference>
<accession>A0ABW4J7Z6</accession>
<keyword evidence="5 8" id="KW-0812">Transmembrane</keyword>
<evidence type="ECO:0000256" key="5">
    <source>
        <dbReference type="ARBA" id="ARBA00022692"/>
    </source>
</evidence>
<reference evidence="11" key="1">
    <citation type="journal article" date="2019" name="Int. J. Syst. Evol. Microbiol.">
        <title>The Global Catalogue of Microorganisms (GCM) 10K type strain sequencing project: providing services to taxonomists for standard genome sequencing and annotation.</title>
        <authorList>
            <consortium name="The Broad Institute Genomics Platform"/>
            <consortium name="The Broad Institute Genome Sequencing Center for Infectious Disease"/>
            <person name="Wu L."/>
            <person name="Ma J."/>
        </authorList>
    </citation>
    <scope>NUCLEOTIDE SEQUENCE [LARGE SCALE GENOMIC DNA]</scope>
    <source>
        <strain evidence="11">CCM 8896</strain>
    </source>
</reference>
<comment type="caution">
    <text evidence="10">The sequence shown here is derived from an EMBL/GenBank/DDBJ whole genome shotgun (WGS) entry which is preliminary data.</text>
</comment>
<evidence type="ECO:0000256" key="6">
    <source>
        <dbReference type="ARBA" id="ARBA00022989"/>
    </source>
</evidence>
<keyword evidence="3" id="KW-1003">Cell membrane</keyword>
<dbReference type="EMBL" id="JBHTOP010000022">
    <property type="protein sequence ID" value="MFD1672043.1"/>
    <property type="molecule type" value="Genomic_DNA"/>
</dbReference>
<name>A0ABW4J7Z6_9LACO</name>
<feature type="transmembrane region" description="Helical" evidence="8">
    <location>
        <begin position="37"/>
        <end position="61"/>
    </location>
</feature>
<keyword evidence="11" id="KW-1185">Reference proteome</keyword>
<evidence type="ECO:0000313" key="11">
    <source>
        <dbReference type="Proteomes" id="UP001597267"/>
    </source>
</evidence>
<dbReference type="Proteomes" id="UP001597267">
    <property type="component" value="Unassembled WGS sequence"/>
</dbReference>
<evidence type="ECO:0000256" key="1">
    <source>
        <dbReference type="ARBA" id="ARBA00004236"/>
    </source>
</evidence>
<proteinExistence type="inferred from homology"/>
<evidence type="ECO:0000256" key="3">
    <source>
        <dbReference type="ARBA" id="ARBA00022475"/>
    </source>
</evidence>
<evidence type="ECO:0000256" key="4">
    <source>
        <dbReference type="ARBA" id="ARBA00022679"/>
    </source>
</evidence>
<evidence type="ECO:0000256" key="2">
    <source>
        <dbReference type="ARBA" id="ARBA00006464"/>
    </source>
</evidence>
<dbReference type="RefSeq" id="WP_125715231.1">
    <property type="nucleotide sequence ID" value="NZ_JBHTOP010000022.1"/>
</dbReference>
<keyword evidence="4 10" id="KW-0808">Transferase</keyword>
<feature type="domain" description="Bacterial sugar transferase" evidence="9">
    <location>
        <begin position="32"/>
        <end position="223"/>
    </location>
</feature>
<comment type="subcellular location">
    <subcellularLocation>
        <location evidence="1">Cell membrane</location>
    </subcellularLocation>
</comment>
<evidence type="ECO:0000256" key="7">
    <source>
        <dbReference type="ARBA" id="ARBA00023136"/>
    </source>
</evidence>
<evidence type="ECO:0000259" key="9">
    <source>
        <dbReference type="Pfam" id="PF02397"/>
    </source>
</evidence>
<evidence type="ECO:0000313" key="10">
    <source>
        <dbReference type="EMBL" id="MFD1672043.1"/>
    </source>
</evidence>
<keyword evidence="7 8" id="KW-0472">Membrane</keyword>
<protein>
    <submittedName>
        <fullName evidence="10">Sugar transferase</fullName>
    </submittedName>
</protein>
<dbReference type="Pfam" id="PF02397">
    <property type="entry name" value="Bac_transf"/>
    <property type="match status" value="1"/>
</dbReference>
<dbReference type="InterPro" id="IPR003362">
    <property type="entry name" value="Bact_transf"/>
</dbReference>
<gene>
    <name evidence="10" type="ORF">ACFQ5M_08045</name>
</gene>
<dbReference type="GO" id="GO:0016740">
    <property type="term" value="F:transferase activity"/>
    <property type="evidence" value="ECO:0007669"/>
    <property type="project" value="UniProtKB-KW"/>
</dbReference>
<organism evidence="10 11">
    <name type="scientific">Agrilactobacillus yilanensis</name>
    <dbReference type="NCBI Taxonomy" id="2485997"/>
    <lineage>
        <taxon>Bacteria</taxon>
        <taxon>Bacillati</taxon>
        <taxon>Bacillota</taxon>
        <taxon>Bacilli</taxon>
        <taxon>Lactobacillales</taxon>
        <taxon>Lactobacillaceae</taxon>
        <taxon>Agrilactobacillus</taxon>
    </lineage>
</organism>
<evidence type="ECO:0000256" key="8">
    <source>
        <dbReference type="SAM" id="Phobius"/>
    </source>
</evidence>
<sequence>MEKKEVIDQYTLTTVTELRQKHEISWLYQVIKRVLDIILSLLALTVLVPFFIVLFCCYRIGDNHGPMFYKQPRVGRNGKIFQIYKFRSMVVNADEILQSDSALYQKYVLNNYKLNPEEDPRITKLGRMLRQRSIDELPQFINILKGEMSLVGPRPVIEAELEEYGDQAETFLSVTPGAMGYWQAHGRSNIPYPYRVNYELYYVDHACFRLDLQIVFKNIISIFKKDGAY</sequence>
<comment type="similarity">
    <text evidence="2">Belongs to the bacterial sugar transferase family.</text>
</comment>
<dbReference type="PANTHER" id="PTHR30576:SF4">
    <property type="entry name" value="UNDECAPRENYL-PHOSPHATE GALACTOSE PHOSPHOTRANSFERASE"/>
    <property type="match status" value="1"/>
</dbReference>
<keyword evidence="6 8" id="KW-1133">Transmembrane helix</keyword>